<protein>
    <recommendedName>
        <fullName evidence="3">Trypsin-like peptidase domain-containing protein</fullName>
    </recommendedName>
</protein>
<organism evidence="1 2">
    <name type="scientific">Arthrobacter cupressi</name>
    <dbReference type="NCBI Taxonomy" id="1045773"/>
    <lineage>
        <taxon>Bacteria</taxon>
        <taxon>Bacillati</taxon>
        <taxon>Actinomycetota</taxon>
        <taxon>Actinomycetes</taxon>
        <taxon>Micrococcales</taxon>
        <taxon>Micrococcaceae</taxon>
        <taxon>Arthrobacter</taxon>
    </lineage>
</organism>
<name>A0A1G8SJ23_9MICC</name>
<sequence length="307" mass="32871">MALSQEQIEPVLQSVSPWLSNANVTGLTVGPKAVSGRQTEELAVVVHVVEKKPPSELGIDDLPVPPFVEVHVQDDGGAPHVEQVPTDVVESGVIRLCQLDDRVRPAPGGYMIAVPDGFFTDATGTLGVNITWGGRFRLLTNNHVISKNGTRGPTVYQPDWALWGNTLTTVSGYEPVVTYANRNQPNPVFNRTDLAWCDMTATDGDPSIHGIGVPAGLRSPAVNDAVQWIGKTTGVVQNAAITSVTGRFVLEFMDGRWAWFKDVISFNQGTVRQGDSGSAVFATADSMVVGLIFANDSHNAGFAVRIP</sequence>
<dbReference type="AlphaFoldDB" id="A0A1G8SJ23"/>
<reference evidence="2" key="1">
    <citation type="submission" date="2016-10" db="EMBL/GenBank/DDBJ databases">
        <authorList>
            <person name="Varghese N."/>
            <person name="Submissions S."/>
        </authorList>
    </citation>
    <scope>NUCLEOTIDE SEQUENCE [LARGE SCALE GENOMIC DNA]</scope>
    <source>
        <strain evidence="2">CGMCC 1.10783</strain>
    </source>
</reference>
<dbReference type="STRING" id="1045773.SAMN05216555_10935"/>
<dbReference type="InterPro" id="IPR009003">
    <property type="entry name" value="Peptidase_S1_PA"/>
</dbReference>
<dbReference type="EMBL" id="FNEI01000009">
    <property type="protein sequence ID" value="SDJ29164.1"/>
    <property type="molecule type" value="Genomic_DNA"/>
</dbReference>
<evidence type="ECO:0000313" key="2">
    <source>
        <dbReference type="Proteomes" id="UP000182130"/>
    </source>
</evidence>
<keyword evidence="2" id="KW-1185">Reference proteome</keyword>
<dbReference type="Proteomes" id="UP000182130">
    <property type="component" value="Unassembled WGS sequence"/>
</dbReference>
<accession>A0A1G8SJ23</accession>
<dbReference type="RefSeq" id="WP_074589358.1">
    <property type="nucleotide sequence ID" value="NZ_FNEI01000009.1"/>
</dbReference>
<gene>
    <name evidence="1" type="ORF">SAMN05216555_10935</name>
</gene>
<dbReference type="OrthoDB" id="1491548at2"/>
<proteinExistence type="predicted"/>
<evidence type="ECO:0000313" key="1">
    <source>
        <dbReference type="EMBL" id="SDJ29164.1"/>
    </source>
</evidence>
<dbReference type="SUPFAM" id="SSF50494">
    <property type="entry name" value="Trypsin-like serine proteases"/>
    <property type="match status" value="1"/>
</dbReference>
<evidence type="ECO:0008006" key="3">
    <source>
        <dbReference type="Google" id="ProtNLM"/>
    </source>
</evidence>